<dbReference type="Gene3D" id="1.10.10.350">
    <property type="match status" value="1"/>
</dbReference>
<keyword evidence="6" id="KW-0030">Aminoacyl-tRNA synthetase</keyword>
<feature type="domain" description="Glutamyl/glutaminyl-tRNA synthetase class Ib catalytic" evidence="7">
    <location>
        <begin position="99"/>
        <end position="265"/>
    </location>
</feature>
<reference evidence="9" key="1">
    <citation type="submission" date="2018-05" db="EMBL/GenBank/DDBJ databases">
        <authorList>
            <person name="Lanie J.A."/>
            <person name="Ng W.-L."/>
            <person name="Kazmierczak K.M."/>
            <person name="Andrzejewski T.M."/>
            <person name="Davidsen T.M."/>
            <person name="Wayne K.J."/>
            <person name="Tettelin H."/>
            <person name="Glass J.I."/>
            <person name="Rusch D."/>
            <person name="Podicherti R."/>
            <person name="Tsui H.-C.T."/>
            <person name="Winkler M.E."/>
        </authorList>
    </citation>
    <scope>NUCLEOTIDE SEQUENCE</scope>
</reference>
<dbReference type="InterPro" id="IPR045462">
    <property type="entry name" value="aa-tRNA-synth_I_cd-bd"/>
</dbReference>
<evidence type="ECO:0000256" key="3">
    <source>
        <dbReference type="ARBA" id="ARBA00022741"/>
    </source>
</evidence>
<evidence type="ECO:0000256" key="2">
    <source>
        <dbReference type="ARBA" id="ARBA00022598"/>
    </source>
</evidence>
<evidence type="ECO:0000256" key="4">
    <source>
        <dbReference type="ARBA" id="ARBA00022840"/>
    </source>
</evidence>
<dbReference type="EMBL" id="UINC01021675">
    <property type="protein sequence ID" value="SVA89727.1"/>
    <property type="molecule type" value="Genomic_DNA"/>
</dbReference>
<gene>
    <name evidence="9" type="ORF">METZ01_LOCUS142581</name>
</gene>
<dbReference type="InterPro" id="IPR049940">
    <property type="entry name" value="GluQ/Sye"/>
</dbReference>
<dbReference type="HAMAP" id="MF_00022">
    <property type="entry name" value="Glu_tRNA_synth_type1"/>
    <property type="match status" value="1"/>
</dbReference>
<dbReference type="InterPro" id="IPR014729">
    <property type="entry name" value="Rossmann-like_a/b/a_fold"/>
</dbReference>
<dbReference type="InterPro" id="IPR020058">
    <property type="entry name" value="Glu/Gln-tRNA-synth_Ib_cat-dom"/>
</dbReference>
<dbReference type="Pfam" id="PF00749">
    <property type="entry name" value="tRNA-synt_1c"/>
    <property type="match status" value="2"/>
</dbReference>
<evidence type="ECO:0000259" key="8">
    <source>
        <dbReference type="Pfam" id="PF19269"/>
    </source>
</evidence>
<dbReference type="PANTHER" id="PTHR43311:SF2">
    <property type="entry name" value="GLUTAMATE--TRNA LIGASE, MITOCHONDRIAL-RELATED"/>
    <property type="match status" value="1"/>
</dbReference>
<comment type="similarity">
    <text evidence="1">Belongs to the class-I aminoacyl-tRNA synthetase family. Glutamate--tRNA ligase type 1 subfamily.</text>
</comment>
<sequence>VGSARTALFNWLHARSTGGTFVLRVEDTDAERNRPELADALLAELEWLGIDWDEGPVFQSARRDRHREVVEDLVGRGLAYLCDADDHPVEGTRLVDGLAVRFRMPAGETVVFNDVVRGEVAFATDDLEDFVVWRSNGNPMFLLANAVDDADMGITHAIRGEDLLSGVPKVLLLLDAMGAPHPTYAHLPLLVNEERKKLSKRRDEVSVGDYRERGFLPEAMVNYLALLGWGPPDDVEIRPIDEIVGLFRIEDVNKAAAFFDIRKLEHINATHLRALSAEEFTDRVTPWVGEAAPWPAENFDSDRFATMAGLVQEKLRTFGDVCSFVDFLFLDDPVDDEESWKKTMVEAPSAVAVLDATAVAFADCPWEAEVLKEAVAAAGAAVDLKLGKAQAPVRVAVTGRTVGPPLFETMAECMERQEVLRRIARARARL</sequence>
<evidence type="ECO:0000256" key="5">
    <source>
        <dbReference type="ARBA" id="ARBA00022917"/>
    </source>
</evidence>
<dbReference type="InterPro" id="IPR020751">
    <property type="entry name" value="aa-tRNA-synth_I_codon-bd_sub2"/>
</dbReference>
<keyword evidence="3" id="KW-0547">Nucleotide-binding</keyword>
<evidence type="ECO:0000256" key="6">
    <source>
        <dbReference type="ARBA" id="ARBA00023146"/>
    </source>
</evidence>
<dbReference type="InterPro" id="IPR000924">
    <property type="entry name" value="Glu/Gln-tRNA-synth"/>
</dbReference>
<dbReference type="InterPro" id="IPR004527">
    <property type="entry name" value="Glu-tRNA-ligase_bac/mito"/>
</dbReference>
<feature type="domain" description="Glutamyl/glutaminyl-tRNA synthetase class Ib catalytic" evidence="7">
    <location>
        <begin position="1"/>
        <end position="91"/>
    </location>
</feature>
<keyword evidence="4" id="KW-0067">ATP-binding</keyword>
<dbReference type="Pfam" id="PF19269">
    <property type="entry name" value="Anticodon_2"/>
    <property type="match status" value="1"/>
</dbReference>
<feature type="non-terminal residue" evidence="9">
    <location>
        <position position="1"/>
    </location>
</feature>
<dbReference type="InterPro" id="IPR008925">
    <property type="entry name" value="aa_tRNA-synth_I_cd-bd_sf"/>
</dbReference>
<dbReference type="SUPFAM" id="SSF52374">
    <property type="entry name" value="Nucleotidylyl transferase"/>
    <property type="match status" value="1"/>
</dbReference>
<organism evidence="9">
    <name type="scientific">marine metagenome</name>
    <dbReference type="NCBI Taxonomy" id="408172"/>
    <lineage>
        <taxon>unclassified sequences</taxon>
        <taxon>metagenomes</taxon>
        <taxon>ecological metagenomes</taxon>
    </lineage>
</organism>
<protein>
    <recommendedName>
        <fullName evidence="10">Glutamate--tRNA ligase</fullName>
    </recommendedName>
</protein>
<evidence type="ECO:0008006" key="10">
    <source>
        <dbReference type="Google" id="ProtNLM"/>
    </source>
</evidence>
<keyword evidence="5" id="KW-0648">Protein biosynthesis</keyword>
<accession>A0A381ZLX7</accession>
<dbReference type="GO" id="GO:0005829">
    <property type="term" value="C:cytosol"/>
    <property type="evidence" value="ECO:0007669"/>
    <property type="project" value="TreeGrafter"/>
</dbReference>
<dbReference type="PRINTS" id="PR00987">
    <property type="entry name" value="TRNASYNTHGLU"/>
</dbReference>
<keyword evidence="2" id="KW-0436">Ligase</keyword>
<evidence type="ECO:0000313" key="9">
    <source>
        <dbReference type="EMBL" id="SVA89727.1"/>
    </source>
</evidence>
<dbReference type="SUPFAM" id="SSF48163">
    <property type="entry name" value="An anticodon-binding domain of class I aminoacyl-tRNA synthetases"/>
    <property type="match status" value="1"/>
</dbReference>
<proteinExistence type="inferred from homology"/>
<dbReference type="Gene3D" id="3.40.50.620">
    <property type="entry name" value="HUPs"/>
    <property type="match status" value="2"/>
</dbReference>
<dbReference type="PANTHER" id="PTHR43311">
    <property type="entry name" value="GLUTAMATE--TRNA LIGASE"/>
    <property type="match status" value="1"/>
</dbReference>
<dbReference type="AlphaFoldDB" id="A0A381ZLX7"/>
<dbReference type="GO" id="GO:0000049">
    <property type="term" value="F:tRNA binding"/>
    <property type="evidence" value="ECO:0007669"/>
    <property type="project" value="InterPro"/>
</dbReference>
<feature type="domain" description="Aminoacyl-tRNA synthetase class I anticodon-binding" evidence="8">
    <location>
        <begin position="279"/>
        <end position="426"/>
    </location>
</feature>
<name>A0A381ZLX7_9ZZZZ</name>
<evidence type="ECO:0000259" key="7">
    <source>
        <dbReference type="Pfam" id="PF00749"/>
    </source>
</evidence>
<dbReference type="GO" id="GO:0005524">
    <property type="term" value="F:ATP binding"/>
    <property type="evidence" value="ECO:0007669"/>
    <property type="project" value="UniProtKB-KW"/>
</dbReference>
<evidence type="ECO:0000256" key="1">
    <source>
        <dbReference type="ARBA" id="ARBA00007894"/>
    </source>
</evidence>
<dbReference type="GO" id="GO:0006424">
    <property type="term" value="P:glutamyl-tRNA aminoacylation"/>
    <property type="evidence" value="ECO:0007669"/>
    <property type="project" value="InterPro"/>
</dbReference>
<dbReference type="GO" id="GO:0004818">
    <property type="term" value="F:glutamate-tRNA ligase activity"/>
    <property type="evidence" value="ECO:0007669"/>
    <property type="project" value="InterPro"/>
</dbReference>